<sequence length="456" mass="47651">MGRHSRRDPADNTDNSSTSGIPESRTAPSGTGSGRRRRGDTPAHGTPRVTPPQGTPPHGVPRAVPPQGTPPHGTPHVRGGHPEQREPGGGWGTVGSAPPRTGSGAARPRRTSGPRREDVAAFDALGAPDGFEGADVFAAGATPVRPPAPRDPYASVTTWEADAGDDGDGTGGGSPAATAGGGSPAGGRLSSRTVIGAAAATVTLALAIVVAAQVTDDAKGSGSDTRAADQDAGDARDARDSASRSDNRPAPSDKPTPESYETKMGKKYPLDAKLAASGDFAVMPGFDRAPGKGQKFRYRVDVEKGMGLDGALFAQAVQKTLNDERSWAHGGARAFERISSGKPDFVITLASPVTTAKWCAKSGLETLRQNVSCDSASTERIMINAFRWAQGAKTYGDRIHPYRQMLINHEVGHRLGHGHVDCQRDGELAPVMQQQTKFLDHDGIHCKPNPWVFPKG</sequence>
<proteinExistence type="predicted"/>
<dbReference type="Pfam" id="PF11350">
    <property type="entry name" value="DUF3152"/>
    <property type="match status" value="1"/>
</dbReference>
<evidence type="ECO:0000313" key="4">
    <source>
        <dbReference type="Proteomes" id="UP000316806"/>
    </source>
</evidence>
<organism evidence="3 4">
    <name type="scientific">Streptomyces spectabilis</name>
    <dbReference type="NCBI Taxonomy" id="68270"/>
    <lineage>
        <taxon>Bacteria</taxon>
        <taxon>Bacillati</taxon>
        <taxon>Actinomycetota</taxon>
        <taxon>Actinomycetes</taxon>
        <taxon>Kitasatosporales</taxon>
        <taxon>Streptomycetaceae</taxon>
        <taxon>Streptomyces</taxon>
    </lineage>
</organism>
<dbReference type="InterPro" id="IPR022603">
    <property type="entry name" value="DUF3152"/>
</dbReference>
<dbReference type="AlphaFoldDB" id="A0A516RCZ6"/>
<gene>
    <name evidence="3" type="ORF">FH965_25720</name>
</gene>
<feature type="domain" description="DUF3152" evidence="2">
    <location>
        <begin position="274"/>
        <end position="454"/>
    </location>
</feature>
<protein>
    <submittedName>
        <fullName evidence="3">DUF3152 domain-containing protein</fullName>
    </submittedName>
</protein>
<dbReference type="Proteomes" id="UP000316806">
    <property type="component" value="Chromosome"/>
</dbReference>
<accession>A0A516RCZ6</accession>
<reference evidence="3 4" key="1">
    <citation type="journal article" date="2019" name="J. Ind. Microbiol. Biotechnol.">
        <title>The complete genomic sequence of Streptomyces spectabilis NRRL-2792 and identification of secondary metabolite biosynthetic gene clusters.</title>
        <authorList>
            <person name="Sinha A."/>
            <person name="Phillips-Salemka S."/>
            <person name="Niraula T.A."/>
            <person name="Short K.A."/>
            <person name="Niraula N.P."/>
        </authorList>
    </citation>
    <scope>NUCLEOTIDE SEQUENCE [LARGE SCALE GENOMIC DNA]</scope>
    <source>
        <strain evidence="3 4">NRRL 2792</strain>
    </source>
</reference>
<feature type="compositionally biased region" description="Polar residues" evidence="1">
    <location>
        <begin position="12"/>
        <end position="21"/>
    </location>
</feature>
<evidence type="ECO:0000259" key="2">
    <source>
        <dbReference type="Pfam" id="PF11350"/>
    </source>
</evidence>
<evidence type="ECO:0000256" key="1">
    <source>
        <dbReference type="SAM" id="MobiDB-lite"/>
    </source>
</evidence>
<feature type="region of interest" description="Disordered" evidence="1">
    <location>
        <begin position="1"/>
        <end position="190"/>
    </location>
</feature>
<feature type="compositionally biased region" description="Basic and acidic residues" evidence="1">
    <location>
        <begin position="226"/>
        <end position="247"/>
    </location>
</feature>
<dbReference type="EMBL" id="CP040916">
    <property type="protein sequence ID" value="QDQ13532.1"/>
    <property type="molecule type" value="Genomic_DNA"/>
</dbReference>
<feature type="compositionally biased region" description="Pro residues" evidence="1">
    <location>
        <begin position="49"/>
        <end position="73"/>
    </location>
</feature>
<dbReference type="SUPFAM" id="SSF55486">
    <property type="entry name" value="Metalloproteases ('zincins'), catalytic domain"/>
    <property type="match status" value="1"/>
</dbReference>
<feature type="compositionally biased region" description="Gly residues" evidence="1">
    <location>
        <begin position="169"/>
        <end position="185"/>
    </location>
</feature>
<evidence type="ECO:0000313" key="3">
    <source>
        <dbReference type="EMBL" id="QDQ13532.1"/>
    </source>
</evidence>
<name>A0A516RCZ6_STRST</name>
<feature type="region of interest" description="Disordered" evidence="1">
    <location>
        <begin position="215"/>
        <end position="266"/>
    </location>
</feature>